<dbReference type="PANTHER" id="PTHR11926:SF391">
    <property type="entry name" value="OS04G0326201 PROTEIN"/>
    <property type="match status" value="1"/>
</dbReference>
<dbReference type="GO" id="GO:0080043">
    <property type="term" value="F:quercetin 3-O-glucosyltransferase activity"/>
    <property type="evidence" value="ECO:0007669"/>
    <property type="project" value="TreeGrafter"/>
</dbReference>
<dbReference type="OrthoDB" id="1927969at2759"/>
<keyword evidence="3" id="KW-1185">Reference proteome</keyword>
<accession>A0A3L6QC42</accession>
<dbReference type="AlphaFoldDB" id="A0A3L6QC42"/>
<comment type="caution">
    <text evidence="2">The sequence shown here is derived from an EMBL/GenBank/DDBJ whole genome shotgun (WGS) entry which is preliminary data.</text>
</comment>
<dbReference type="GO" id="GO:0080044">
    <property type="term" value="F:quercetin 7-O-glucosyltransferase activity"/>
    <property type="evidence" value="ECO:0007669"/>
    <property type="project" value="TreeGrafter"/>
</dbReference>
<dbReference type="Proteomes" id="UP000275267">
    <property type="component" value="Unassembled WGS sequence"/>
</dbReference>
<evidence type="ECO:0000256" key="1">
    <source>
        <dbReference type="ARBA" id="ARBA00009995"/>
    </source>
</evidence>
<organism evidence="2 3">
    <name type="scientific">Panicum miliaceum</name>
    <name type="common">Proso millet</name>
    <name type="synonym">Broomcorn millet</name>
    <dbReference type="NCBI Taxonomy" id="4540"/>
    <lineage>
        <taxon>Eukaryota</taxon>
        <taxon>Viridiplantae</taxon>
        <taxon>Streptophyta</taxon>
        <taxon>Embryophyta</taxon>
        <taxon>Tracheophyta</taxon>
        <taxon>Spermatophyta</taxon>
        <taxon>Magnoliopsida</taxon>
        <taxon>Liliopsida</taxon>
        <taxon>Poales</taxon>
        <taxon>Poaceae</taxon>
        <taxon>PACMAD clade</taxon>
        <taxon>Panicoideae</taxon>
        <taxon>Panicodae</taxon>
        <taxon>Paniceae</taxon>
        <taxon>Panicinae</taxon>
        <taxon>Panicum</taxon>
        <taxon>Panicum sect. Panicum</taxon>
    </lineage>
</organism>
<dbReference type="Gene3D" id="3.40.50.2000">
    <property type="entry name" value="Glycogen Phosphorylase B"/>
    <property type="match status" value="2"/>
</dbReference>
<sequence>MEIGGEVRRDEVAAIIKEAMDGEKGREMRRRAEEWKEKAVKLTLPGGPAETNIDRVIDEVLLSKMMKRQNVDA</sequence>
<dbReference type="SUPFAM" id="SSF53756">
    <property type="entry name" value="UDP-Glycosyltransferase/glycogen phosphorylase"/>
    <property type="match status" value="1"/>
</dbReference>
<protein>
    <submittedName>
        <fullName evidence="2">7-deoxyloganetin glucosyltransferase-like</fullName>
    </submittedName>
</protein>
<dbReference type="EMBL" id="PQIB02000013">
    <property type="protein sequence ID" value="RLM75203.1"/>
    <property type="molecule type" value="Genomic_DNA"/>
</dbReference>
<dbReference type="PANTHER" id="PTHR11926">
    <property type="entry name" value="GLUCOSYL/GLUCURONOSYL TRANSFERASES"/>
    <property type="match status" value="1"/>
</dbReference>
<dbReference type="STRING" id="4540.A0A3L6QC42"/>
<name>A0A3L6QC42_PANMI</name>
<proteinExistence type="inferred from homology"/>
<comment type="similarity">
    <text evidence="1">Belongs to the UDP-glycosyltransferase family.</text>
</comment>
<evidence type="ECO:0000313" key="2">
    <source>
        <dbReference type="EMBL" id="RLM75203.1"/>
    </source>
</evidence>
<reference evidence="3" key="1">
    <citation type="journal article" date="2019" name="Nat. Commun.">
        <title>The genome of broomcorn millet.</title>
        <authorList>
            <person name="Zou C."/>
            <person name="Miki D."/>
            <person name="Li D."/>
            <person name="Tang Q."/>
            <person name="Xiao L."/>
            <person name="Rajput S."/>
            <person name="Deng P."/>
            <person name="Jia W."/>
            <person name="Huang R."/>
            <person name="Zhang M."/>
            <person name="Sun Y."/>
            <person name="Hu J."/>
            <person name="Fu X."/>
            <person name="Schnable P.S."/>
            <person name="Li F."/>
            <person name="Zhang H."/>
            <person name="Feng B."/>
            <person name="Zhu X."/>
            <person name="Liu R."/>
            <person name="Schnable J.C."/>
            <person name="Zhu J.-K."/>
            <person name="Zhang H."/>
        </authorList>
    </citation>
    <scope>NUCLEOTIDE SEQUENCE [LARGE SCALE GENOMIC DNA]</scope>
</reference>
<gene>
    <name evidence="2" type="ORF">C2845_PM15G04060</name>
</gene>
<evidence type="ECO:0000313" key="3">
    <source>
        <dbReference type="Proteomes" id="UP000275267"/>
    </source>
</evidence>